<feature type="region of interest" description="Disordered" evidence="1">
    <location>
        <begin position="60"/>
        <end position="93"/>
    </location>
</feature>
<proteinExistence type="predicted"/>
<feature type="compositionally biased region" description="Basic residues" evidence="1">
    <location>
        <begin position="75"/>
        <end position="84"/>
    </location>
</feature>
<feature type="compositionally biased region" description="Basic and acidic residues" evidence="1">
    <location>
        <begin position="62"/>
        <end position="73"/>
    </location>
</feature>
<protein>
    <submittedName>
        <fullName evidence="2">Uncharacterized protein</fullName>
    </submittedName>
</protein>
<sequence>MICTKRKSEPTIYIHMIHRCTWAFSHYLEDRIIDLLCTSVCASTGALYSLTLIVRWNGKPTPPERDQAQDQRAFRGTRVKRRRNTNNDDNKTS</sequence>
<accession>A0AAV1L3V4</accession>
<keyword evidence="3" id="KW-1185">Reference proteome</keyword>
<evidence type="ECO:0000256" key="1">
    <source>
        <dbReference type="SAM" id="MobiDB-lite"/>
    </source>
</evidence>
<gene>
    <name evidence="2" type="ORF">PARMNEM_LOCUS10416</name>
</gene>
<evidence type="ECO:0000313" key="3">
    <source>
        <dbReference type="Proteomes" id="UP001314205"/>
    </source>
</evidence>
<organism evidence="2 3">
    <name type="scientific">Parnassius mnemosyne</name>
    <name type="common">clouded apollo</name>
    <dbReference type="NCBI Taxonomy" id="213953"/>
    <lineage>
        <taxon>Eukaryota</taxon>
        <taxon>Metazoa</taxon>
        <taxon>Ecdysozoa</taxon>
        <taxon>Arthropoda</taxon>
        <taxon>Hexapoda</taxon>
        <taxon>Insecta</taxon>
        <taxon>Pterygota</taxon>
        <taxon>Neoptera</taxon>
        <taxon>Endopterygota</taxon>
        <taxon>Lepidoptera</taxon>
        <taxon>Glossata</taxon>
        <taxon>Ditrysia</taxon>
        <taxon>Papilionoidea</taxon>
        <taxon>Papilionidae</taxon>
        <taxon>Parnassiinae</taxon>
        <taxon>Parnassini</taxon>
        <taxon>Parnassius</taxon>
        <taxon>Driopa</taxon>
    </lineage>
</organism>
<comment type="caution">
    <text evidence="2">The sequence shown here is derived from an EMBL/GenBank/DDBJ whole genome shotgun (WGS) entry which is preliminary data.</text>
</comment>
<dbReference type="Proteomes" id="UP001314205">
    <property type="component" value="Unassembled WGS sequence"/>
</dbReference>
<dbReference type="EMBL" id="CAVLGL010000085">
    <property type="protein sequence ID" value="CAK1589993.1"/>
    <property type="molecule type" value="Genomic_DNA"/>
</dbReference>
<dbReference type="AlphaFoldDB" id="A0AAV1L3V4"/>
<name>A0AAV1L3V4_9NEOP</name>
<evidence type="ECO:0000313" key="2">
    <source>
        <dbReference type="EMBL" id="CAK1589993.1"/>
    </source>
</evidence>
<reference evidence="2 3" key="1">
    <citation type="submission" date="2023-11" db="EMBL/GenBank/DDBJ databases">
        <authorList>
            <person name="Hedman E."/>
            <person name="Englund M."/>
            <person name="Stromberg M."/>
            <person name="Nyberg Akerstrom W."/>
            <person name="Nylinder S."/>
            <person name="Jareborg N."/>
            <person name="Kallberg Y."/>
            <person name="Kronander E."/>
        </authorList>
    </citation>
    <scope>NUCLEOTIDE SEQUENCE [LARGE SCALE GENOMIC DNA]</scope>
</reference>